<name>A0A5E7A2V5_PSEFL</name>
<dbReference type="Proteomes" id="UP000326437">
    <property type="component" value="Unassembled WGS sequence"/>
</dbReference>
<dbReference type="EMBL" id="CABVHO010000253">
    <property type="protein sequence ID" value="VVN73242.1"/>
    <property type="molecule type" value="Genomic_DNA"/>
</dbReference>
<accession>A0A5E7A2V5</accession>
<organism evidence="1 2">
    <name type="scientific">Pseudomonas fluorescens</name>
    <dbReference type="NCBI Taxonomy" id="294"/>
    <lineage>
        <taxon>Bacteria</taxon>
        <taxon>Pseudomonadati</taxon>
        <taxon>Pseudomonadota</taxon>
        <taxon>Gammaproteobacteria</taxon>
        <taxon>Pseudomonadales</taxon>
        <taxon>Pseudomonadaceae</taxon>
        <taxon>Pseudomonas</taxon>
    </lineage>
</organism>
<dbReference type="AlphaFoldDB" id="A0A5E7A2V5"/>
<gene>
    <name evidence="1" type="ORF">PS685_05158</name>
</gene>
<evidence type="ECO:0000313" key="1">
    <source>
        <dbReference type="EMBL" id="VVN73242.1"/>
    </source>
</evidence>
<protein>
    <submittedName>
        <fullName evidence="1">Uncharacterized protein</fullName>
    </submittedName>
</protein>
<sequence length="65" mass="7261">MNTGARWWLLSRVSLWTTCRVIGWLCASPSCSDAISTLPVCRGSRVMIHRVVAPLSPLSVFNWLT</sequence>
<reference evidence="1 2" key="1">
    <citation type="submission" date="2019-09" db="EMBL/GenBank/DDBJ databases">
        <authorList>
            <person name="Chandra G."/>
            <person name="Truman W A."/>
        </authorList>
    </citation>
    <scope>NUCLEOTIDE SEQUENCE [LARGE SCALE GENOMIC DNA]</scope>
    <source>
        <strain evidence="1">PS685</strain>
    </source>
</reference>
<evidence type="ECO:0000313" key="2">
    <source>
        <dbReference type="Proteomes" id="UP000326437"/>
    </source>
</evidence>
<proteinExistence type="predicted"/>